<dbReference type="InterPro" id="IPR050563">
    <property type="entry name" value="4-hydroxybenzoyl-CoA_TE"/>
</dbReference>
<dbReference type="Gene3D" id="3.10.129.10">
    <property type="entry name" value="Hotdog Thioesterase"/>
    <property type="match status" value="1"/>
</dbReference>
<keyword evidence="2" id="KW-1185">Reference proteome</keyword>
<dbReference type="PANTHER" id="PTHR31793">
    <property type="entry name" value="4-HYDROXYBENZOYL-COA THIOESTERASE FAMILY MEMBER"/>
    <property type="match status" value="1"/>
</dbReference>
<accession>A0A934SI65</accession>
<gene>
    <name evidence="1" type="ORF">IV501_00225</name>
</gene>
<dbReference type="Proteomes" id="UP000636458">
    <property type="component" value="Unassembled WGS sequence"/>
</dbReference>
<evidence type="ECO:0000313" key="1">
    <source>
        <dbReference type="EMBL" id="MBK4346048.1"/>
    </source>
</evidence>
<dbReference type="EMBL" id="JAEPES010000001">
    <property type="protein sequence ID" value="MBK4346048.1"/>
    <property type="molecule type" value="Genomic_DNA"/>
</dbReference>
<comment type="caution">
    <text evidence="1">The sequence shown here is derived from an EMBL/GenBank/DDBJ whole genome shotgun (WGS) entry which is preliminary data.</text>
</comment>
<dbReference type="SUPFAM" id="SSF54637">
    <property type="entry name" value="Thioesterase/thiol ester dehydrase-isomerase"/>
    <property type="match status" value="1"/>
</dbReference>
<reference evidence="1" key="1">
    <citation type="submission" date="2021-01" db="EMBL/GenBank/DDBJ databases">
        <title>Lacisediminihabitans sp. nov. strain G11-30, isolated from Antarctic Soil.</title>
        <authorList>
            <person name="Li J."/>
        </authorList>
    </citation>
    <scope>NUCLEOTIDE SEQUENCE</scope>
    <source>
        <strain evidence="1">G11-30</strain>
    </source>
</reference>
<evidence type="ECO:0000313" key="2">
    <source>
        <dbReference type="Proteomes" id="UP000636458"/>
    </source>
</evidence>
<dbReference type="AlphaFoldDB" id="A0A934SI65"/>
<dbReference type="CDD" id="cd00586">
    <property type="entry name" value="4HBT"/>
    <property type="match status" value="1"/>
</dbReference>
<name>A0A934SI65_9MICO</name>
<dbReference type="RefSeq" id="WP_200554415.1">
    <property type="nucleotide sequence ID" value="NZ_JAEPES010000001.1"/>
</dbReference>
<dbReference type="Pfam" id="PF13279">
    <property type="entry name" value="4HBT_2"/>
    <property type="match status" value="1"/>
</dbReference>
<proteinExistence type="predicted"/>
<dbReference type="InterPro" id="IPR029069">
    <property type="entry name" value="HotDog_dom_sf"/>
</dbReference>
<dbReference type="GO" id="GO:0047617">
    <property type="term" value="F:fatty acyl-CoA hydrolase activity"/>
    <property type="evidence" value="ECO:0007669"/>
    <property type="project" value="TreeGrafter"/>
</dbReference>
<dbReference type="PANTHER" id="PTHR31793:SF24">
    <property type="entry name" value="LONG-CHAIN ACYL-COA THIOESTERASE FADM"/>
    <property type="match status" value="1"/>
</dbReference>
<sequence length="181" mass="20309">MARLHVPTRLRWADLDGYGHVNNADMLRLLEEARIEAFWTDGAALGDAEASVTGGDTRPDAVRLGDIRLAGASTAVLDASPGADTLSLIARQEVEYLLPIPYMRQPLDIQLWIAQIGGASFEICYEVRSPLGQEPALLYTKAATTLVLVDRETMRPRRIRDYERAAWEPYLDEPIRFSKRR</sequence>
<protein>
    <submittedName>
        <fullName evidence="1">Acyl-CoA thioesterase</fullName>
    </submittedName>
</protein>
<organism evidence="1 2">
    <name type="scientific">Lacisediminihabitans changchengi</name>
    <dbReference type="NCBI Taxonomy" id="2787634"/>
    <lineage>
        <taxon>Bacteria</taxon>
        <taxon>Bacillati</taxon>
        <taxon>Actinomycetota</taxon>
        <taxon>Actinomycetes</taxon>
        <taxon>Micrococcales</taxon>
        <taxon>Microbacteriaceae</taxon>
        <taxon>Lacisediminihabitans</taxon>
    </lineage>
</organism>